<protein>
    <submittedName>
        <fullName evidence="1">Uncharacterized protein</fullName>
    </submittedName>
</protein>
<dbReference type="VEuPathDB" id="FungiDB:RO3G_15833"/>
<keyword evidence="2" id="KW-1185">Reference proteome</keyword>
<proteinExistence type="predicted"/>
<dbReference type="GeneID" id="93622798"/>
<evidence type="ECO:0000313" key="1">
    <source>
        <dbReference type="EMBL" id="EIE91122.1"/>
    </source>
</evidence>
<reference evidence="1 2" key="1">
    <citation type="journal article" date="2009" name="PLoS Genet.">
        <title>Genomic analysis of the basal lineage fungus Rhizopus oryzae reveals a whole-genome duplication.</title>
        <authorList>
            <person name="Ma L.-J."/>
            <person name="Ibrahim A.S."/>
            <person name="Skory C."/>
            <person name="Grabherr M.G."/>
            <person name="Burger G."/>
            <person name="Butler M."/>
            <person name="Elias M."/>
            <person name="Idnurm A."/>
            <person name="Lang B.F."/>
            <person name="Sone T."/>
            <person name="Abe A."/>
            <person name="Calvo S.E."/>
            <person name="Corrochano L.M."/>
            <person name="Engels R."/>
            <person name="Fu J."/>
            <person name="Hansberg W."/>
            <person name="Kim J.-M."/>
            <person name="Kodira C.D."/>
            <person name="Koehrsen M.J."/>
            <person name="Liu B."/>
            <person name="Miranda-Saavedra D."/>
            <person name="O'Leary S."/>
            <person name="Ortiz-Castellanos L."/>
            <person name="Poulter R."/>
            <person name="Rodriguez-Romero J."/>
            <person name="Ruiz-Herrera J."/>
            <person name="Shen Y.-Q."/>
            <person name="Zeng Q."/>
            <person name="Galagan J."/>
            <person name="Birren B.W."/>
            <person name="Cuomo C.A."/>
            <person name="Wickes B.L."/>
        </authorList>
    </citation>
    <scope>NUCLEOTIDE SEQUENCE [LARGE SCALE GENOMIC DNA]</scope>
    <source>
        <strain evidence="2">RA 99-880 / ATCC MYA-4621 / FGSC 9543 / NRRL 43880</strain>
    </source>
</reference>
<dbReference type="Proteomes" id="UP000009138">
    <property type="component" value="Unassembled WGS sequence"/>
</dbReference>
<dbReference type="InParanoid" id="I1CRP2"/>
<dbReference type="AlphaFoldDB" id="I1CRP2"/>
<dbReference type="RefSeq" id="XP_067526518.1">
    <property type="nucleotide sequence ID" value="XM_067670417.1"/>
</dbReference>
<sequence length="82" mass="9568">MDSFDTINKNGHQPLFTLPCFSSLSPTEECRSNIKGNLSDENSKKHQVFQKLVKVEDFLDWVSSPETYWDRRMNKMLDLKGN</sequence>
<name>I1CRP2_RHIO9</name>
<organism evidence="1 2">
    <name type="scientific">Rhizopus delemar (strain RA 99-880 / ATCC MYA-4621 / FGSC 9543 / NRRL 43880)</name>
    <name type="common">Mucormycosis agent</name>
    <name type="synonym">Rhizopus arrhizus var. delemar</name>
    <dbReference type="NCBI Taxonomy" id="246409"/>
    <lineage>
        <taxon>Eukaryota</taxon>
        <taxon>Fungi</taxon>
        <taxon>Fungi incertae sedis</taxon>
        <taxon>Mucoromycota</taxon>
        <taxon>Mucoromycotina</taxon>
        <taxon>Mucoromycetes</taxon>
        <taxon>Mucorales</taxon>
        <taxon>Mucorineae</taxon>
        <taxon>Rhizopodaceae</taxon>
        <taxon>Rhizopus</taxon>
    </lineage>
</organism>
<accession>I1CRP2</accession>
<dbReference type="EMBL" id="CH476748">
    <property type="protein sequence ID" value="EIE91122.1"/>
    <property type="molecule type" value="Genomic_DNA"/>
</dbReference>
<evidence type="ECO:0000313" key="2">
    <source>
        <dbReference type="Proteomes" id="UP000009138"/>
    </source>
</evidence>
<gene>
    <name evidence="1" type="ORF">RO3G_15833</name>
</gene>